<dbReference type="EMBL" id="BMHI01000001">
    <property type="protein sequence ID" value="GGB21524.1"/>
    <property type="molecule type" value="Genomic_DNA"/>
</dbReference>
<evidence type="ECO:0000313" key="4">
    <source>
        <dbReference type="Proteomes" id="UP000636793"/>
    </source>
</evidence>
<feature type="domain" description="Purine catabolism PurC-like" evidence="1">
    <location>
        <begin position="27"/>
        <end position="123"/>
    </location>
</feature>
<name>A0A916SXH4_9MICO</name>
<accession>A0A916SXH4</accession>
<dbReference type="RefSeq" id="WP_188835732.1">
    <property type="nucleotide sequence ID" value="NZ_BMHI01000001.1"/>
</dbReference>
<proteinExistence type="predicted"/>
<sequence>MINLTDLTSSLGDDLRPEVPLPVTAVQITGVHVSELTDPTPYLAGGELLLSTGMSLTGHFAQARAYAARLVRAEVAAFGLGLGPIHAQVPASLRRACEIVGLPLLSVPAPTPFLTVSRAFWNQLASGEHEQLSSSLGAYHDLVRSAMRRDPMSQVVRTLGAAVHGWAARLDATGRVVEVWPRNRRDAARETARELRRVHASGPHSSATFPVGDEDVVVQPLARGERLVGHIAMGCPRPAAALDRQLQLAACSLLALQLHRDHEVVVQARTQRSCIAQLLVDGAVDAARALGDSLHQSRIPLHASLIRIRCTDIFGAVELLDRWEQGRLDDSQLWLADDRDEVWVVADAAIAEGLLDDVRTLRLAAVASPVMPVAAISRYAGWLLGEVRRAPDGQVVQDPGVSLGPAEAQLERLLAGHDDTLVKTVVSYLQHRGRWEDTARALQVHRNTVRHRINTVARVADVDLDDPDDASRLWVVLRARGLA</sequence>
<comment type="caution">
    <text evidence="3">The sequence shown here is derived from an EMBL/GenBank/DDBJ whole genome shotgun (WGS) entry which is preliminary data.</text>
</comment>
<reference evidence="3" key="2">
    <citation type="submission" date="2020-09" db="EMBL/GenBank/DDBJ databases">
        <authorList>
            <person name="Sun Q."/>
            <person name="Zhou Y."/>
        </authorList>
    </citation>
    <scope>NUCLEOTIDE SEQUENCE</scope>
    <source>
        <strain evidence="3">CGMCC 1.15085</strain>
    </source>
</reference>
<dbReference type="InterPro" id="IPR042070">
    <property type="entry name" value="PucR_C-HTH_sf"/>
</dbReference>
<dbReference type="InterPro" id="IPR051448">
    <property type="entry name" value="CdaR-like_regulators"/>
</dbReference>
<gene>
    <name evidence="3" type="ORF">GCM10011492_09310</name>
</gene>
<dbReference type="PANTHER" id="PTHR33744">
    <property type="entry name" value="CARBOHYDRATE DIACID REGULATOR"/>
    <property type="match status" value="1"/>
</dbReference>
<dbReference type="Pfam" id="PF13556">
    <property type="entry name" value="HTH_30"/>
    <property type="match status" value="1"/>
</dbReference>
<keyword evidence="4" id="KW-1185">Reference proteome</keyword>
<evidence type="ECO:0000313" key="3">
    <source>
        <dbReference type="EMBL" id="GGB21524.1"/>
    </source>
</evidence>
<dbReference type="AlphaFoldDB" id="A0A916SXH4"/>
<protein>
    <submittedName>
        <fullName evidence="3">Fis family transcriptional regulator</fullName>
    </submittedName>
</protein>
<dbReference type="InterPro" id="IPR025736">
    <property type="entry name" value="PucR_C-HTH_dom"/>
</dbReference>
<dbReference type="PANTHER" id="PTHR33744:SF15">
    <property type="entry name" value="CARBOHYDRATE DIACID REGULATOR"/>
    <property type="match status" value="1"/>
</dbReference>
<dbReference type="Gene3D" id="1.10.10.2840">
    <property type="entry name" value="PucR C-terminal helix-turn-helix domain"/>
    <property type="match status" value="1"/>
</dbReference>
<evidence type="ECO:0000259" key="2">
    <source>
        <dbReference type="Pfam" id="PF13556"/>
    </source>
</evidence>
<evidence type="ECO:0000259" key="1">
    <source>
        <dbReference type="Pfam" id="PF07905"/>
    </source>
</evidence>
<reference evidence="3" key="1">
    <citation type="journal article" date="2014" name="Int. J. Syst. Evol. Microbiol.">
        <title>Complete genome sequence of Corynebacterium casei LMG S-19264T (=DSM 44701T), isolated from a smear-ripened cheese.</title>
        <authorList>
            <consortium name="US DOE Joint Genome Institute (JGI-PGF)"/>
            <person name="Walter F."/>
            <person name="Albersmeier A."/>
            <person name="Kalinowski J."/>
            <person name="Ruckert C."/>
        </authorList>
    </citation>
    <scope>NUCLEOTIDE SEQUENCE</scope>
    <source>
        <strain evidence="3">CGMCC 1.15085</strain>
    </source>
</reference>
<feature type="domain" description="PucR C-terminal helix-turn-helix" evidence="2">
    <location>
        <begin position="421"/>
        <end position="479"/>
    </location>
</feature>
<dbReference type="Pfam" id="PF07905">
    <property type="entry name" value="PucR"/>
    <property type="match status" value="1"/>
</dbReference>
<dbReference type="Proteomes" id="UP000636793">
    <property type="component" value="Unassembled WGS sequence"/>
</dbReference>
<dbReference type="InterPro" id="IPR012914">
    <property type="entry name" value="PucR_dom"/>
</dbReference>
<organism evidence="3 4">
    <name type="scientific">Flexivirga endophytica</name>
    <dbReference type="NCBI Taxonomy" id="1849103"/>
    <lineage>
        <taxon>Bacteria</taxon>
        <taxon>Bacillati</taxon>
        <taxon>Actinomycetota</taxon>
        <taxon>Actinomycetes</taxon>
        <taxon>Micrococcales</taxon>
        <taxon>Dermacoccaceae</taxon>
        <taxon>Flexivirga</taxon>
    </lineage>
</organism>